<reference evidence="2" key="1">
    <citation type="submission" date="2019-08" db="EMBL/GenBank/DDBJ databases">
        <title>The improved chromosome-level genome for the pearl oyster Pinctada fucata martensii using PacBio sequencing and Hi-C.</title>
        <authorList>
            <person name="Zheng Z."/>
        </authorList>
    </citation>
    <scope>NUCLEOTIDE SEQUENCE</scope>
    <source>
        <strain evidence="2">ZZ-2019</strain>
        <tissue evidence="2">Adductor muscle</tissue>
    </source>
</reference>
<gene>
    <name evidence="2" type="ORF">FSP39_022134</name>
</gene>
<evidence type="ECO:0000313" key="3">
    <source>
        <dbReference type="Proteomes" id="UP001186944"/>
    </source>
</evidence>
<evidence type="ECO:0000313" key="2">
    <source>
        <dbReference type="EMBL" id="KAK3100581.1"/>
    </source>
</evidence>
<accession>A0AA89C991</accession>
<organism evidence="2 3">
    <name type="scientific">Pinctada imbricata</name>
    <name type="common">Atlantic pearl-oyster</name>
    <name type="synonym">Pinctada martensii</name>
    <dbReference type="NCBI Taxonomy" id="66713"/>
    <lineage>
        <taxon>Eukaryota</taxon>
        <taxon>Metazoa</taxon>
        <taxon>Spiralia</taxon>
        <taxon>Lophotrochozoa</taxon>
        <taxon>Mollusca</taxon>
        <taxon>Bivalvia</taxon>
        <taxon>Autobranchia</taxon>
        <taxon>Pteriomorphia</taxon>
        <taxon>Pterioida</taxon>
        <taxon>Pterioidea</taxon>
        <taxon>Pteriidae</taxon>
        <taxon>Pinctada</taxon>
    </lineage>
</organism>
<evidence type="ECO:0000256" key="1">
    <source>
        <dbReference type="SAM" id="Coils"/>
    </source>
</evidence>
<keyword evidence="3" id="KW-1185">Reference proteome</keyword>
<proteinExistence type="predicted"/>
<name>A0AA89C991_PINIB</name>
<dbReference type="AlphaFoldDB" id="A0AA89C991"/>
<comment type="caution">
    <text evidence="2">The sequence shown here is derived from an EMBL/GenBank/DDBJ whole genome shotgun (WGS) entry which is preliminary data.</text>
</comment>
<feature type="coiled-coil region" evidence="1">
    <location>
        <begin position="110"/>
        <end position="137"/>
    </location>
</feature>
<dbReference type="Proteomes" id="UP001186944">
    <property type="component" value="Unassembled WGS sequence"/>
</dbReference>
<dbReference type="EMBL" id="VSWD01000006">
    <property type="protein sequence ID" value="KAK3100581.1"/>
    <property type="molecule type" value="Genomic_DNA"/>
</dbReference>
<sequence>MNTKSHHNNIKLHINQQDQWAIDADLGLPSVMPVVDGVVIWIMCAQPSCFSKYPEVSENTRNMRGKSIWDSLHTMMEAKCALKWLMEQTISSRADMSKAQAELKDSLCDHHDNNQQIEMLEKEMAEIKKRKDEEITLLQVQHEDKVGYI</sequence>
<keyword evidence="1" id="KW-0175">Coiled coil</keyword>
<protein>
    <submittedName>
        <fullName evidence="2">Uncharacterized protein</fullName>
    </submittedName>
</protein>